<feature type="domain" description="Rhodopsin" evidence="8">
    <location>
        <begin position="25"/>
        <end position="268"/>
    </location>
</feature>
<dbReference type="Pfam" id="PF20684">
    <property type="entry name" value="Fung_rhodopsin"/>
    <property type="match status" value="1"/>
</dbReference>
<evidence type="ECO:0000256" key="7">
    <source>
        <dbReference type="SAM" id="Phobius"/>
    </source>
</evidence>
<dbReference type="EMBL" id="JAVHJO010000004">
    <property type="protein sequence ID" value="KAK6540607.1"/>
    <property type="molecule type" value="Genomic_DNA"/>
</dbReference>
<dbReference type="PANTHER" id="PTHR33048:SF47">
    <property type="entry name" value="INTEGRAL MEMBRANE PROTEIN-RELATED"/>
    <property type="match status" value="1"/>
</dbReference>
<feature type="transmembrane region" description="Helical" evidence="7">
    <location>
        <begin position="240"/>
        <end position="261"/>
    </location>
</feature>
<evidence type="ECO:0000256" key="6">
    <source>
        <dbReference type="SAM" id="MobiDB-lite"/>
    </source>
</evidence>
<evidence type="ECO:0000256" key="1">
    <source>
        <dbReference type="ARBA" id="ARBA00004141"/>
    </source>
</evidence>
<evidence type="ECO:0000313" key="10">
    <source>
        <dbReference type="Proteomes" id="UP001365542"/>
    </source>
</evidence>
<feature type="compositionally biased region" description="Pro residues" evidence="6">
    <location>
        <begin position="413"/>
        <end position="422"/>
    </location>
</feature>
<dbReference type="Proteomes" id="UP001365542">
    <property type="component" value="Unassembled WGS sequence"/>
</dbReference>
<dbReference type="GO" id="GO:0016020">
    <property type="term" value="C:membrane"/>
    <property type="evidence" value="ECO:0007669"/>
    <property type="project" value="UniProtKB-SubCell"/>
</dbReference>
<feature type="transmembrane region" description="Helical" evidence="7">
    <location>
        <begin position="100"/>
        <end position="120"/>
    </location>
</feature>
<evidence type="ECO:0000256" key="2">
    <source>
        <dbReference type="ARBA" id="ARBA00022692"/>
    </source>
</evidence>
<gene>
    <name evidence="9" type="ORF">TWF694_008002</name>
</gene>
<accession>A0AAV9XI55</accession>
<evidence type="ECO:0000259" key="8">
    <source>
        <dbReference type="Pfam" id="PF20684"/>
    </source>
</evidence>
<feature type="transmembrane region" description="Helical" evidence="7">
    <location>
        <begin position="6"/>
        <end position="28"/>
    </location>
</feature>
<feature type="transmembrane region" description="Helical" evidence="7">
    <location>
        <begin position="40"/>
        <end position="63"/>
    </location>
</feature>
<name>A0AAV9XI55_9PEZI</name>
<dbReference type="PANTHER" id="PTHR33048">
    <property type="entry name" value="PTH11-LIKE INTEGRAL MEMBRANE PROTEIN (AFU_ORTHOLOGUE AFUA_5G11245)"/>
    <property type="match status" value="1"/>
</dbReference>
<keyword evidence="4 7" id="KW-0472">Membrane</keyword>
<evidence type="ECO:0000256" key="4">
    <source>
        <dbReference type="ARBA" id="ARBA00023136"/>
    </source>
</evidence>
<dbReference type="InterPro" id="IPR052337">
    <property type="entry name" value="SAT4-like"/>
</dbReference>
<feature type="transmembrane region" description="Helical" evidence="7">
    <location>
        <begin position="211"/>
        <end position="234"/>
    </location>
</feature>
<feature type="region of interest" description="Disordered" evidence="6">
    <location>
        <begin position="413"/>
        <end position="433"/>
    </location>
</feature>
<organism evidence="9 10">
    <name type="scientific">Orbilia ellipsospora</name>
    <dbReference type="NCBI Taxonomy" id="2528407"/>
    <lineage>
        <taxon>Eukaryota</taxon>
        <taxon>Fungi</taxon>
        <taxon>Dikarya</taxon>
        <taxon>Ascomycota</taxon>
        <taxon>Pezizomycotina</taxon>
        <taxon>Orbiliomycetes</taxon>
        <taxon>Orbiliales</taxon>
        <taxon>Orbiliaceae</taxon>
        <taxon>Orbilia</taxon>
    </lineage>
</organism>
<comment type="similarity">
    <text evidence="5">Belongs to the SAT4 family.</text>
</comment>
<comment type="subcellular location">
    <subcellularLocation>
        <location evidence="1">Membrane</location>
        <topology evidence="1">Multi-pass membrane protein</topology>
    </subcellularLocation>
</comment>
<keyword evidence="2 7" id="KW-0812">Transmembrane</keyword>
<evidence type="ECO:0000256" key="3">
    <source>
        <dbReference type="ARBA" id="ARBA00022989"/>
    </source>
</evidence>
<dbReference type="InterPro" id="IPR049326">
    <property type="entry name" value="Rhodopsin_dom_fungi"/>
</dbReference>
<keyword evidence="3 7" id="KW-1133">Transmembrane helix</keyword>
<keyword evidence="10" id="KW-1185">Reference proteome</keyword>
<comment type="caution">
    <text evidence="9">The sequence shown here is derived from an EMBL/GenBank/DDBJ whole genome shotgun (WGS) entry which is preliminary data.</text>
</comment>
<evidence type="ECO:0000256" key="5">
    <source>
        <dbReference type="ARBA" id="ARBA00038359"/>
    </source>
</evidence>
<feature type="transmembrane region" description="Helical" evidence="7">
    <location>
        <begin position="132"/>
        <end position="153"/>
    </location>
</feature>
<proteinExistence type="inferred from homology"/>
<reference evidence="9 10" key="1">
    <citation type="submission" date="2019-10" db="EMBL/GenBank/DDBJ databases">
        <authorList>
            <person name="Palmer J.M."/>
        </authorList>
    </citation>
    <scope>NUCLEOTIDE SEQUENCE [LARGE SCALE GENOMIC DNA]</scope>
    <source>
        <strain evidence="9 10">TWF694</strain>
    </source>
</reference>
<feature type="transmembrane region" description="Helical" evidence="7">
    <location>
        <begin position="173"/>
        <end position="199"/>
    </location>
</feature>
<sequence length="433" mass="48156">MALSGQGTISVEWCLVVLTLNLVVLRLVARLLVQRDRVNIGDVLLILAWLAFSSMAACDTWLLKLGLMGSHRAYNQDLAHLSSDPGKNIFILKIVYGAVFQYYTSVWLVKCAILSFYYTIIPASLPIHRKALNITTVAVLLSLLVVSFLNMFWCIPVSRNWSLNQNDICLSFTTIPVFIISTACNIITDIAIFILPFPLLRNIKFQRRSQLVGVICIFLLGCFTMLASVVRVAVLADTSALTHVAVWSSVEVAVGIIIASLPSLRVLIWKKGGLISVGSTARSGELAESGITYTNNSRRGGTLDWISLEEKGDVDTLKSRNRDTIKSHSTVITIPTVEELEEIVCENGETPTIRSINDLQKYHDSIRPNRDPSDPSLKTTHEWTFDKVQWRYSEPEPPSPINFHGLGVIPDVPPLPPIPPLPVRTVQQSRRSR</sequence>
<dbReference type="AlphaFoldDB" id="A0AAV9XI55"/>
<protein>
    <recommendedName>
        <fullName evidence="8">Rhodopsin domain-containing protein</fullName>
    </recommendedName>
</protein>
<evidence type="ECO:0000313" key="9">
    <source>
        <dbReference type="EMBL" id="KAK6540607.1"/>
    </source>
</evidence>